<dbReference type="AlphaFoldDB" id="A0A1H8PPQ7"/>
<dbReference type="InterPro" id="IPR011008">
    <property type="entry name" value="Dimeric_a/b-barrel"/>
</dbReference>
<dbReference type="RefSeq" id="WP_177231108.1">
    <property type="nucleotide sequence ID" value="NZ_FOEF01000001.1"/>
</dbReference>
<evidence type="ECO:0000313" key="3">
    <source>
        <dbReference type="Proteomes" id="UP000198582"/>
    </source>
</evidence>
<dbReference type="InterPro" id="IPR039556">
    <property type="entry name" value="ICL/PEPM"/>
</dbReference>
<dbReference type="SUPFAM" id="SSF51621">
    <property type="entry name" value="Phosphoenolpyruvate/pyruvate domain"/>
    <property type="match status" value="1"/>
</dbReference>
<dbReference type="Proteomes" id="UP000198582">
    <property type="component" value="Unassembled WGS sequence"/>
</dbReference>
<accession>A0A1H8PPQ7</accession>
<dbReference type="Pfam" id="PF03992">
    <property type="entry name" value="ABM"/>
    <property type="match status" value="1"/>
</dbReference>
<protein>
    <submittedName>
        <fullName evidence="2">2-Methylisocitrate lyase, PEP mutase family</fullName>
    </submittedName>
</protein>
<dbReference type="CDD" id="cd00377">
    <property type="entry name" value="ICL_PEPM"/>
    <property type="match status" value="1"/>
</dbReference>
<dbReference type="PANTHER" id="PTHR42905">
    <property type="entry name" value="PHOSPHOENOLPYRUVATE CARBOXYLASE"/>
    <property type="match status" value="1"/>
</dbReference>
<dbReference type="PROSITE" id="PS51725">
    <property type="entry name" value="ABM"/>
    <property type="match status" value="1"/>
</dbReference>
<dbReference type="InterPro" id="IPR015813">
    <property type="entry name" value="Pyrv/PenolPyrv_kinase-like_dom"/>
</dbReference>
<dbReference type="PANTHER" id="PTHR42905:SF16">
    <property type="entry name" value="CARBOXYPHOSPHONOENOLPYRUVATE PHOSPHONOMUTASE-LIKE PROTEIN (AFU_ORTHOLOGUE AFUA_5G07230)"/>
    <property type="match status" value="1"/>
</dbReference>
<evidence type="ECO:0000313" key="2">
    <source>
        <dbReference type="EMBL" id="SEO43940.1"/>
    </source>
</evidence>
<dbReference type="InterPro" id="IPR007138">
    <property type="entry name" value="ABM_dom"/>
</dbReference>
<name>A0A1H8PPQ7_9PSEU</name>
<reference evidence="2 3" key="1">
    <citation type="submission" date="2016-10" db="EMBL/GenBank/DDBJ databases">
        <authorList>
            <person name="de Groot N.N."/>
        </authorList>
    </citation>
    <scope>NUCLEOTIDE SEQUENCE [LARGE SCALE GENOMIC DNA]</scope>
    <source>
        <strain evidence="2 3">DSM 44993</strain>
    </source>
</reference>
<dbReference type="GO" id="GO:0016829">
    <property type="term" value="F:lyase activity"/>
    <property type="evidence" value="ECO:0007669"/>
    <property type="project" value="UniProtKB-KW"/>
</dbReference>
<proteinExistence type="predicted"/>
<evidence type="ECO:0000259" key="1">
    <source>
        <dbReference type="PROSITE" id="PS51725"/>
    </source>
</evidence>
<organism evidence="2 3">
    <name type="scientific">Amycolatopsis saalfeldensis</name>
    <dbReference type="NCBI Taxonomy" id="394193"/>
    <lineage>
        <taxon>Bacteria</taxon>
        <taxon>Bacillati</taxon>
        <taxon>Actinomycetota</taxon>
        <taxon>Actinomycetes</taxon>
        <taxon>Pseudonocardiales</taxon>
        <taxon>Pseudonocardiaceae</taxon>
        <taxon>Amycolatopsis</taxon>
    </lineage>
</organism>
<dbReference type="STRING" id="394193.SAMN04489732_10123"/>
<dbReference type="Gene3D" id="3.30.70.100">
    <property type="match status" value="1"/>
</dbReference>
<gene>
    <name evidence="2" type="ORF">SAMN04489732_10123</name>
</gene>
<dbReference type="InterPro" id="IPR040442">
    <property type="entry name" value="Pyrv_kinase-like_dom_sf"/>
</dbReference>
<dbReference type="EMBL" id="FOEF01000001">
    <property type="protein sequence ID" value="SEO43940.1"/>
    <property type="molecule type" value="Genomic_DNA"/>
</dbReference>
<keyword evidence="2" id="KW-0456">Lyase</keyword>
<feature type="domain" description="ABM" evidence="1">
    <location>
        <begin position="260"/>
        <end position="346"/>
    </location>
</feature>
<sequence>MTFAELHQGPEPLVLPNAWDVPSALALVAEGFPAIGTTSFGVASSQGSPDGGRASREANLALARALRDLPVYVSVDVEDGYSDDPAEVAGYVEQLAVAGINIEDSTAERLVAPELLAAKVAEVKRRSPGLFVNARVDTYWLRQDAEPAPTLERAAAYARAGADGVFVPGATDPALLRELAETLSVPVNTLPVPGLSVHALGRLGVRRVSTGSLPYRAALNAAVEAARAVRDGLPVPPALDYQRMQEQLTGYNRAAPVPEIQLIARYQVIPGNEEQVDELLARLITATRSEPGNLAFAVYRGAGEVILLERYASREALAQHRETDHFTELVLGRIVPLLESRTVEVYDVAP</sequence>
<dbReference type="Gene3D" id="3.20.20.60">
    <property type="entry name" value="Phosphoenolpyruvate-binding domains"/>
    <property type="match status" value="1"/>
</dbReference>
<dbReference type="Pfam" id="PF13714">
    <property type="entry name" value="PEP_mutase"/>
    <property type="match status" value="1"/>
</dbReference>
<keyword evidence="3" id="KW-1185">Reference proteome</keyword>
<dbReference type="SUPFAM" id="SSF54909">
    <property type="entry name" value="Dimeric alpha+beta barrel"/>
    <property type="match status" value="1"/>
</dbReference>